<comment type="caution">
    <text evidence="11">The sequence shown here is derived from an EMBL/GenBank/DDBJ whole genome shotgun (WGS) entry which is preliminary data.</text>
</comment>
<dbReference type="OrthoDB" id="7181295at2"/>
<evidence type="ECO:0000256" key="5">
    <source>
        <dbReference type="ARBA" id="ARBA00022525"/>
    </source>
</evidence>
<evidence type="ECO:0000256" key="2">
    <source>
        <dbReference type="ARBA" id="ARBA00004613"/>
    </source>
</evidence>
<organism evidence="11 12">
    <name type="scientific">Thalassospira lucentensis</name>
    <dbReference type="NCBI Taxonomy" id="168935"/>
    <lineage>
        <taxon>Bacteria</taxon>
        <taxon>Pseudomonadati</taxon>
        <taxon>Pseudomonadota</taxon>
        <taxon>Alphaproteobacteria</taxon>
        <taxon>Rhodospirillales</taxon>
        <taxon>Thalassospiraceae</taxon>
        <taxon>Thalassospira</taxon>
    </lineage>
</organism>
<dbReference type="InterPro" id="IPR001444">
    <property type="entry name" value="Flag_bb_rod_N"/>
</dbReference>
<reference evidence="11 12" key="1">
    <citation type="submission" date="2015-12" db="EMBL/GenBank/DDBJ databases">
        <title>Genome sequence of Thalassospira lucentensis MCCC 1A02072.</title>
        <authorList>
            <person name="Lu L."/>
            <person name="Lai Q."/>
            <person name="Shao Z."/>
            <person name="Qian P."/>
        </authorList>
    </citation>
    <scope>NUCLEOTIDE SEQUENCE [LARGE SCALE GENOMIC DNA]</scope>
    <source>
        <strain evidence="11 12">MCCC 1A02072</strain>
    </source>
</reference>
<keyword evidence="7" id="KW-0175">Coiled coil</keyword>
<dbReference type="GO" id="GO:0005576">
    <property type="term" value="C:extracellular region"/>
    <property type="evidence" value="ECO:0007669"/>
    <property type="project" value="UniProtKB-SubCell"/>
</dbReference>
<evidence type="ECO:0000259" key="10">
    <source>
        <dbReference type="Pfam" id="PF22638"/>
    </source>
</evidence>
<dbReference type="Pfam" id="PF22638">
    <property type="entry name" value="FlgK_D1"/>
    <property type="match status" value="1"/>
</dbReference>
<dbReference type="InterPro" id="IPR010930">
    <property type="entry name" value="Flg_bb/hook_C_dom"/>
</dbReference>
<dbReference type="PANTHER" id="PTHR30033">
    <property type="entry name" value="FLAGELLAR HOOK-ASSOCIATED PROTEIN 1"/>
    <property type="match status" value="1"/>
</dbReference>
<comment type="subcellular location">
    <subcellularLocation>
        <location evidence="1">Bacterial flagellum basal body</location>
    </subcellularLocation>
    <subcellularLocation>
        <location evidence="2">Secreted</location>
    </subcellularLocation>
</comment>
<dbReference type="SUPFAM" id="SSF64518">
    <property type="entry name" value="Phase 1 flagellin"/>
    <property type="match status" value="2"/>
</dbReference>
<proteinExistence type="inferred from homology"/>
<dbReference type="Pfam" id="PF06429">
    <property type="entry name" value="Flg_bbr_C"/>
    <property type="match status" value="1"/>
</dbReference>
<sequence>MSLTQALNSAISGLNTAQARISITSSNISNVNTPGYSKKIAGQETLVLDGVGAGTQIGDIYRNVNDGLVREMRNELGKAGREEVRFEFFQRVQTLFGTPQSDAAISQRISDLADAFEQMGNSPEQNSPKVEVIESALQVMDSFKNLSRQVQDMRDDIDDQITEQVASANTLLSEIAELNTNIIRLKNLDQPTTELLDQRDQRVNDLSKIMNVTTYTRSDGAMVLFTANGNRTLLDRSPATLAFNQTSGFEPGTGGSGVTLDGEDITDILQTGTLKGLFEMRDTELPQLNDQIVELAGELRDAINAEHNKGTAYPPPANLSGNRIINGSDPITANGTFRIAALNAAGELVATDSWSDIALPTTPATVQGIVDAINASDAGSYLSASIIDDKLVIEGTDGNRVSINEMTGSITTSDGRSQGMSHYFGLNDFIATVKRSDTLTSSAQSSATSALGVTASSMVISAGSGVLTPPGITVNYTATDSLTDVRDAIRTALQGAGMTAADAAETAYLVEDGDRFRLVISYTANMSITDSGSMASTIGMTEDMPTLAGNMTVANNIQNDPARIVRGQLNADVYESSSAIGDPATDIPNLGPLVPPPLNYTLTISGDFTSVNINYDSNSSLEDIVNAINNSATLTDNNITAEVVFDSNFGGYKLRVTDSDGDAFFFQDSGGNAADSLSTVLGLGINYGVHEGDNSAALALSNTFSRTDIGFEAAGGLSPERTSLIDFAAGIVATAATKASVAENNSSFQTNLVTDLSTRIQNEAGVNLDEEMSDLIIFQRAYSASARVISTVDELFDALLNAV</sequence>
<gene>
    <name evidence="11" type="ORF">AUP42_05090</name>
</gene>
<evidence type="ECO:0000259" key="9">
    <source>
        <dbReference type="Pfam" id="PF06429"/>
    </source>
</evidence>
<dbReference type="GO" id="GO:0044780">
    <property type="term" value="P:bacterial-type flagellum assembly"/>
    <property type="evidence" value="ECO:0007669"/>
    <property type="project" value="InterPro"/>
</dbReference>
<feature type="domain" description="Flagellar hook-associated protein FlgK helical" evidence="10">
    <location>
        <begin position="90"/>
        <end position="311"/>
    </location>
</feature>
<dbReference type="NCBIfam" id="TIGR02492">
    <property type="entry name" value="flgK_ends"/>
    <property type="match status" value="1"/>
</dbReference>
<feature type="coiled-coil region" evidence="7">
    <location>
        <begin position="143"/>
        <end position="188"/>
    </location>
</feature>
<keyword evidence="5" id="KW-0964">Secreted</keyword>
<dbReference type="InterPro" id="IPR019776">
    <property type="entry name" value="Flagellar_basal_body_rod_CS"/>
</dbReference>
<dbReference type="Proteomes" id="UP000076335">
    <property type="component" value="Unassembled WGS sequence"/>
</dbReference>
<dbReference type="InterPro" id="IPR002371">
    <property type="entry name" value="FlgK"/>
</dbReference>
<protein>
    <recommendedName>
        <fullName evidence="4">Flagellar hook-associated protein 1</fullName>
    </recommendedName>
</protein>
<evidence type="ECO:0000259" key="8">
    <source>
        <dbReference type="Pfam" id="PF00460"/>
    </source>
</evidence>
<dbReference type="RefSeq" id="WP_062952895.1">
    <property type="nucleotide sequence ID" value="NZ_LPVY01000021.1"/>
</dbReference>
<name>A0A154L3A8_9PROT</name>
<evidence type="ECO:0000256" key="7">
    <source>
        <dbReference type="SAM" id="Coils"/>
    </source>
</evidence>
<accession>A0A154L3A8</accession>
<evidence type="ECO:0000256" key="4">
    <source>
        <dbReference type="ARBA" id="ARBA00016244"/>
    </source>
</evidence>
<comment type="similarity">
    <text evidence="3">Belongs to the flagella basal body rod proteins family.</text>
</comment>
<dbReference type="PANTHER" id="PTHR30033:SF1">
    <property type="entry name" value="FLAGELLAR HOOK-ASSOCIATED PROTEIN 1"/>
    <property type="match status" value="1"/>
</dbReference>
<evidence type="ECO:0000313" key="11">
    <source>
        <dbReference type="EMBL" id="KZB62321.1"/>
    </source>
</evidence>
<dbReference type="EMBL" id="LPVY01000021">
    <property type="protein sequence ID" value="KZB62321.1"/>
    <property type="molecule type" value="Genomic_DNA"/>
</dbReference>
<dbReference type="GO" id="GO:0009424">
    <property type="term" value="C:bacterial-type flagellum hook"/>
    <property type="evidence" value="ECO:0007669"/>
    <property type="project" value="InterPro"/>
</dbReference>
<evidence type="ECO:0000256" key="1">
    <source>
        <dbReference type="ARBA" id="ARBA00004117"/>
    </source>
</evidence>
<dbReference type="Pfam" id="PF00460">
    <property type="entry name" value="Flg_bb_rod"/>
    <property type="match status" value="1"/>
</dbReference>
<dbReference type="AlphaFoldDB" id="A0A154L3A8"/>
<feature type="domain" description="Flagellar basal body rod protein N-terminal" evidence="8">
    <location>
        <begin position="7"/>
        <end position="36"/>
    </location>
</feature>
<dbReference type="GO" id="GO:0005198">
    <property type="term" value="F:structural molecule activity"/>
    <property type="evidence" value="ECO:0007669"/>
    <property type="project" value="InterPro"/>
</dbReference>
<feature type="domain" description="Flagellar basal-body/hook protein C-terminal" evidence="9">
    <location>
        <begin position="764"/>
        <end position="801"/>
    </location>
</feature>
<evidence type="ECO:0000313" key="12">
    <source>
        <dbReference type="Proteomes" id="UP000076335"/>
    </source>
</evidence>
<keyword evidence="6" id="KW-0975">Bacterial flagellum</keyword>
<dbReference type="InterPro" id="IPR053927">
    <property type="entry name" value="FlgK_helical"/>
</dbReference>
<evidence type="ECO:0000256" key="3">
    <source>
        <dbReference type="ARBA" id="ARBA00009677"/>
    </source>
</evidence>
<dbReference type="PROSITE" id="PS00588">
    <property type="entry name" value="FLAGELLA_BB_ROD"/>
    <property type="match status" value="1"/>
</dbReference>
<evidence type="ECO:0000256" key="6">
    <source>
        <dbReference type="ARBA" id="ARBA00023143"/>
    </source>
</evidence>
<dbReference type="GO" id="GO:0009425">
    <property type="term" value="C:bacterial-type flagellum basal body"/>
    <property type="evidence" value="ECO:0007669"/>
    <property type="project" value="UniProtKB-SubCell"/>
</dbReference>
<dbReference type="PRINTS" id="PR01005">
    <property type="entry name" value="FLGHOOKAP1"/>
</dbReference>